<dbReference type="Proteomes" id="UP000503505">
    <property type="component" value="Chromosome"/>
</dbReference>
<reference evidence="1 2" key="1">
    <citation type="submission" date="2019-09" db="EMBL/GenBank/DDBJ databases">
        <title>Non-baumannii Acinetobacter spp. carrying blaNDM-1 isolated in China.</title>
        <authorList>
            <person name="Cui C."/>
            <person name="Chen C."/>
            <person name="Sun J."/>
            <person name="Liu Y."/>
        </authorList>
    </citation>
    <scope>NUCLEOTIDE SEQUENCE [LARGE SCALE GENOMIC DNA]</scope>
    <source>
        <strain evidence="1 2">HZE23-1</strain>
    </source>
</reference>
<gene>
    <name evidence="1" type="ORF">FSC10_05020</name>
</gene>
<accession>A0AAE7BWX1</accession>
<sequence length="147" mass="17140">MNTLTIPQIFAQLSFYQENYLDIIQDFTQYFTPVHGAEIRLWPLAAKQLYLGDLLQLWFAEKWLVEKERQFSFEVFLNAPEIQPKDLFIYAISGNFITGSNQSKVWQTSTAQTQELSLANVSRHYFEYQALTQPKAVQAPHAKWGML</sequence>
<organism evidence="1 2">
    <name type="scientific">Acinetobacter schindleri</name>
    <dbReference type="NCBI Taxonomy" id="108981"/>
    <lineage>
        <taxon>Bacteria</taxon>
        <taxon>Pseudomonadati</taxon>
        <taxon>Pseudomonadota</taxon>
        <taxon>Gammaproteobacteria</taxon>
        <taxon>Moraxellales</taxon>
        <taxon>Moraxellaceae</taxon>
        <taxon>Acinetobacter</taxon>
    </lineage>
</organism>
<dbReference type="AlphaFoldDB" id="A0AAE7BWX1"/>
<evidence type="ECO:0000313" key="2">
    <source>
        <dbReference type="Proteomes" id="UP000503505"/>
    </source>
</evidence>
<evidence type="ECO:0000313" key="1">
    <source>
        <dbReference type="EMBL" id="QIC66759.1"/>
    </source>
</evidence>
<proteinExistence type="predicted"/>
<dbReference type="EMBL" id="CP044463">
    <property type="protein sequence ID" value="QIC66759.1"/>
    <property type="molecule type" value="Genomic_DNA"/>
</dbReference>
<dbReference type="RefSeq" id="WP_048882471.1">
    <property type="nucleotide sequence ID" value="NZ_CP044463.1"/>
</dbReference>
<protein>
    <submittedName>
        <fullName evidence="1">Uncharacterized protein</fullName>
    </submittedName>
</protein>
<name>A0AAE7BWX1_9GAMM</name>